<name>A0A9Q1GJE8_9CARY</name>
<sequence>MATMTVNAATPPKVCVDVGQGPQTFSPVEDVGHTPSDATVTSCGEGKLGAHGPHMEQQRPDQVLRESGEEGANPEGRVGCFGDVVFVRHTPIGKGISMASELSLGTVEVGIIARTDGLGGDVMIDPSMKHGQSMTPESTDVEDAARDEACVDSLLGPSLEIVSNAEGD</sequence>
<dbReference type="EMBL" id="JAKOGI010002334">
    <property type="protein sequence ID" value="KAJ8422227.1"/>
    <property type="molecule type" value="Genomic_DNA"/>
</dbReference>
<dbReference type="AlphaFoldDB" id="A0A9Q1GJE8"/>
<dbReference type="Proteomes" id="UP001153076">
    <property type="component" value="Unassembled WGS sequence"/>
</dbReference>
<gene>
    <name evidence="2" type="ORF">Cgig2_000332</name>
</gene>
<keyword evidence="3" id="KW-1185">Reference proteome</keyword>
<protein>
    <submittedName>
        <fullName evidence="2">Uncharacterized protein</fullName>
    </submittedName>
</protein>
<feature type="compositionally biased region" description="Basic and acidic residues" evidence="1">
    <location>
        <begin position="53"/>
        <end position="68"/>
    </location>
</feature>
<comment type="caution">
    <text evidence="2">The sequence shown here is derived from an EMBL/GenBank/DDBJ whole genome shotgun (WGS) entry which is preliminary data.</text>
</comment>
<evidence type="ECO:0000313" key="3">
    <source>
        <dbReference type="Proteomes" id="UP001153076"/>
    </source>
</evidence>
<organism evidence="2 3">
    <name type="scientific">Carnegiea gigantea</name>
    <dbReference type="NCBI Taxonomy" id="171969"/>
    <lineage>
        <taxon>Eukaryota</taxon>
        <taxon>Viridiplantae</taxon>
        <taxon>Streptophyta</taxon>
        <taxon>Embryophyta</taxon>
        <taxon>Tracheophyta</taxon>
        <taxon>Spermatophyta</taxon>
        <taxon>Magnoliopsida</taxon>
        <taxon>eudicotyledons</taxon>
        <taxon>Gunneridae</taxon>
        <taxon>Pentapetalae</taxon>
        <taxon>Caryophyllales</taxon>
        <taxon>Cactineae</taxon>
        <taxon>Cactaceae</taxon>
        <taxon>Cactoideae</taxon>
        <taxon>Echinocereeae</taxon>
        <taxon>Carnegiea</taxon>
    </lineage>
</organism>
<proteinExistence type="predicted"/>
<evidence type="ECO:0000313" key="2">
    <source>
        <dbReference type="EMBL" id="KAJ8422227.1"/>
    </source>
</evidence>
<reference evidence="2" key="1">
    <citation type="submission" date="2022-04" db="EMBL/GenBank/DDBJ databases">
        <title>Carnegiea gigantea Genome sequencing and assembly v2.</title>
        <authorList>
            <person name="Copetti D."/>
            <person name="Sanderson M.J."/>
            <person name="Burquez A."/>
            <person name="Wojciechowski M.F."/>
        </authorList>
    </citation>
    <scope>NUCLEOTIDE SEQUENCE</scope>
    <source>
        <strain evidence="2">SGP5-SGP5p</strain>
        <tissue evidence="2">Aerial part</tissue>
    </source>
</reference>
<feature type="region of interest" description="Disordered" evidence="1">
    <location>
        <begin position="41"/>
        <end position="76"/>
    </location>
</feature>
<accession>A0A9Q1GJE8</accession>
<evidence type="ECO:0000256" key="1">
    <source>
        <dbReference type="SAM" id="MobiDB-lite"/>
    </source>
</evidence>